<proteinExistence type="predicted"/>
<evidence type="ECO:0000313" key="2">
    <source>
        <dbReference type="Proteomes" id="UP001597052"/>
    </source>
</evidence>
<dbReference type="AlphaFoldDB" id="A0ABD6DB12"/>
<accession>A0ABD6DB12</accession>
<comment type="caution">
    <text evidence="1">The sequence shown here is derived from an EMBL/GenBank/DDBJ whole genome shotgun (WGS) entry which is preliminary data.</text>
</comment>
<protein>
    <submittedName>
        <fullName evidence="1">Uncharacterized protein</fullName>
    </submittedName>
</protein>
<organism evidence="1 2">
    <name type="scientific">Halohasta litorea</name>
    <dbReference type="NCBI Taxonomy" id="869891"/>
    <lineage>
        <taxon>Archaea</taxon>
        <taxon>Methanobacteriati</taxon>
        <taxon>Methanobacteriota</taxon>
        <taxon>Stenosarchaea group</taxon>
        <taxon>Halobacteria</taxon>
        <taxon>Halobacteriales</taxon>
        <taxon>Haloferacaceae</taxon>
        <taxon>Halohasta</taxon>
    </lineage>
</organism>
<dbReference type="Proteomes" id="UP001597052">
    <property type="component" value="Unassembled WGS sequence"/>
</dbReference>
<sequence>MVEAIDKTRLRVSDGLDGQLDAPLGSFYSSMEVQEMIRKQALGGDSSLDSRRVECECPAWPLSSSPSQRGLYSSGMGEGELEFSSTNGVRDIVLCGEDDSERRRALSVQVRELGSLYSQFGVGGDVIEAVQTDCLGANPQTADAVAVKQSK</sequence>
<reference evidence="1 2" key="1">
    <citation type="journal article" date="2019" name="Int. J. Syst. Evol. Microbiol.">
        <title>The Global Catalogue of Microorganisms (GCM) 10K type strain sequencing project: providing services to taxonomists for standard genome sequencing and annotation.</title>
        <authorList>
            <consortium name="The Broad Institute Genomics Platform"/>
            <consortium name="The Broad Institute Genome Sequencing Center for Infectious Disease"/>
            <person name="Wu L."/>
            <person name="Ma J."/>
        </authorList>
    </citation>
    <scope>NUCLEOTIDE SEQUENCE [LARGE SCALE GENOMIC DNA]</scope>
    <source>
        <strain evidence="1 2">CGMCC 1.10593</strain>
    </source>
</reference>
<name>A0ABD6DB12_9EURY</name>
<dbReference type="EMBL" id="JBHUDM010000005">
    <property type="protein sequence ID" value="MFD1643322.1"/>
    <property type="molecule type" value="Genomic_DNA"/>
</dbReference>
<evidence type="ECO:0000313" key="1">
    <source>
        <dbReference type="EMBL" id="MFD1643322.1"/>
    </source>
</evidence>
<gene>
    <name evidence="1" type="ORF">ACFSBW_15725</name>
</gene>
<keyword evidence="2" id="KW-1185">Reference proteome</keyword>
<dbReference type="RefSeq" id="WP_256396962.1">
    <property type="nucleotide sequence ID" value="NZ_JANHDJ010000006.1"/>
</dbReference>